<evidence type="ECO:0000256" key="7">
    <source>
        <dbReference type="ARBA" id="ARBA00022723"/>
    </source>
</evidence>
<organism evidence="18 19">
    <name type="scientific">Aristolochia fimbriata</name>
    <name type="common">White veined hardy Dutchman's pipe vine</name>
    <dbReference type="NCBI Taxonomy" id="158543"/>
    <lineage>
        <taxon>Eukaryota</taxon>
        <taxon>Viridiplantae</taxon>
        <taxon>Streptophyta</taxon>
        <taxon>Embryophyta</taxon>
        <taxon>Tracheophyta</taxon>
        <taxon>Spermatophyta</taxon>
        <taxon>Magnoliopsida</taxon>
        <taxon>Magnoliidae</taxon>
        <taxon>Piperales</taxon>
        <taxon>Aristolochiaceae</taxon>
        <taxon>Aristolochia</taxon>
    </lineage>
</organism>
<evidence type="ECO:0000256" key="13">
    <source>
        <dbReference type="PROSITE-ProRule" id="PRU00175"/>
    </source>
</evidence>
<dbReference type="SUPFAM" id="SSF57850">
    <property type="entry name" value="RING/U-box"/>
    <property type="match status" value="1"/>
</dbReference>
<dbReference type="SMART" id="SM00184">
    <property type="entry name" value="RING"/>
    <property type="match status" value="1"/>
</dbReference>
<feature type="compositionally biased region" description="Low complexity" evidence="14">
    <location>
        <begin position="243"/>
        <end position="259"/>
    </location>
</feature>
<evidence type="ECO:0000256" key="16">
    <source>
        <dbReference type="SAM" id="SignalP"/>
    </source>
</evidence>
<comment type="subcellular location">
    <subcellularLocation>
        <location evidence="2">Membrane</location>
        <topology evidence="2">Single-pass membrane protein</topology>
    </subcellularLocation>
</comment>
<name>A0AAV7EQP3_ARIFI</name>
<keyword evidence="9" id="KW-0833">Ubl conjugation pathway</keyword>
<keyword evidence="12 15" id="KW-0472">Membrane</keyword>
<sequence length="311" mass="33536">MAILNHIKYCSVACVLLHGLGLLLLIIPLSTSQPAPESSPPPDSASTWQISLTPGDDFILFAIVVFLAVYYFVSNFIQRYPVGDDGRPLFFGRAWAATSRMWIPHSPGPGPAHPTGLDPFLVRAFPTFHYSDLKSSTGGECAVCLSEFRAEERVRLLPGCNHVFHFGCIDAWLTEHTTCPVCRSDLLRREPSSAAADDDNEVAIAVNEDGGGSGPSRGTVATPRQTPEARRGRGFLRVFWRSNSTGHSTTTTTTVQSSEENSERFTLRLQEEIIMREMNGCSAGAGTVPPAEGSASDGSVHPGGDGFKSIP</sequence>
<dbReference type="GO" id="GO:0016020">
    <property type="term" value="C:membrane"/>
    <property type="evidence" value="ECO:0007669"/>
    <property type="project" value="UniProtKB-SubCell"/>
</dbReference>
<feature type="region of interest" description="Disordered" evidence="14">
    <location>
        <begin position="281"/>
        <end position="311"/>
    </location>
</feature>
<keyword evidence="7" id="KW-0479">Metal-binding</keyword>
<comment type="pathway">
    <text evidence="3">Protein modification; protein ubiquitination.</text>
</comment>
<evidence type="ECO:0000256" key="6">
    <source>
        <dbReference type="ARBA" id="ARBA00022692"/>
    </source>
</evidence>
<evidence type="ECO:0000256" key="2">
    <source>
        <dbReference type="ARBA" id="ARBA00004167"/>
    </source>
</evidence>
<evidence type="ECO:0000256" key="4">
    <source>
        <dbReference type="ARBA" id="ARBA00012483"/>
    </source>
</evidence>
<dbReference type="InterPro" id="IPR013083">
    <property type="entry name" value="Znf_RING/FYVE/PHD"/>
</dbReference>
<dbReference type="Proteomes" id="UP000825729">
    <property type="component" value="Unassembled WGS sequence"/>
</dbReference>
<feature type="compositionally biased region" description="Gly residues" evidence="14">
    <location>
        <begin position="301"/>
        <end position="311"/>
    </location>
</feature>
<keyword evidence="19" id="KW-1185">Reference proteome</keyword>
<dbReference type="GO" id="GO:0061630">
    <property type="term" value="F:ubiquitin protein ligase activity"/>
    <property type="evidence" value="ECO:0007669"/>
    <property type="project" value="UniProtKB-EC"/>
</dbReference>
<evidence type="ECO:0000256" key="1">
    <source>
        <dbReference type="ARBA" id="ARBA00000900"/>
    </source>
</evidence>
<gene>
    <name evidence="18" type="ORF">H6P81_010709</name>
</gene>
<keyword evidence="11 15" id="KW-1133">Transmembrane helix</keyword>
<feature type="region of interest" description="Disordered" evidence="14">
    <location>
        <begin position="193"/>
        <end position="228"/>
    </location>
</feature>
<dbReference type="Gene3D" id="3.30.40.10">
    <property type="entry name" value="Zinc/RING finger domain, C3HC4 (zinc finger)"/>
    <property type="match status" value="1"/>
</dbReference>
<evidence type="ECO:0000256" key="9">
    <source>
        <dbReference type="ARBA" id="ARBA00022786"/>
    </source>
</evidence>
<accession>A0AAV7EQP3</accession>
<keyword evidence="8 13" id="KW-0863">Zinc-finger</keyword>
<evidence type="ECO:0000256" key="10">
    <source>
        <dbReference type="ARBA" id="ARBA00022833"/>
    </source>
</evidence>
<dbReference type="CDD" id="cd16461">
    <property type="entry name" value="RING-H2_EL5-like"/>
    <property type="match status" value="1"/>
</dbReference>
<keyword evidence="10" id="KW-0862">Zinc</keyword>
<feature type="signal peptide" evidence="16">
    <location>
        <begin position="1"/>
        <end position="32"/>
    </location>
</feature>
<evidence type="ECO:0000256" key="5">
    <source>
        <dbReference type="ARBA" id="ARBA00022679"/>
    </source>
</evidence>
<protein>
    <recommendedName>
        <fullName evidence="4">RING-type E3 ubiquitin transferase</fullName>
        <ecNumber evidence="4">2.3.2.27</ecNumber>
    </recommendedName>
</protein>
<dbReference type="GO" id="GO:0016567">
    <property type="term" value="P:protein ubiquitination"/>
    <property type="evidence" value="ECO:0007669"/>
    <property type="project" value="InterPro"/>
</dbReference>
<evidence type="ECO:0000256" key="8">
    <source>
        <dbReference type="ARBA" id="ARBA00022771"/>
    </source>
</evidence>
<evidence type="ECO:0000256" key="3">
    <source>
        <dbReference type="ARBA" id="ARBA00004906"/>
    </source>
</evidence>
<dbReference type="GO" id="GO:0008270">
    <property type="term" value="F:zinc ion binding"/>
    <property type="evidence" value="ECO:0007669"/>
    <property type="project" value="UniProtKB-KW"/>
</dbReference>
<evidence type="ECO:0000256" key="12">
    <source>
        <dbReference type="ARBA" id="ARBA00023136"/>
    </source>
</evidence>
<dbReference type="EMBL" id="JAINDJ010000004">
    <property type="protein sequence ID" value="KAG9450744.1"/>
    <property type="molecule type" value="Genomic_DNA"/>
</dbReference>
<dbReference type="InterPro" id="IPR044600">
    <property type="entry name" value="ATL1/ATL16-like"/>
</dbReference>
<evidence type="ECO:0000313" key="19">
    <source>
        <dbReference type="Proteomes" id="UP000825729"/>
    </source>
</evidence>
<keyword evidence="6 15" id="KW-0812">Transmembrane</keyword>
<feature type="domain" description="RING-type" evidence="17">
    <location>
        <begin position="141"/>
        <end position="183"/>
    </location>
</feature>
<dbReference type="PANTHER" id="PTHR46913:SF1">
    <property type="entry name" value="RING-H2 FINGER PROTEIN ATL16"/>
    <property type="match status" value="1"/>
</dbReference>
<keyword evidence="5" id="KW-0808">Transferase</keyword>
<dbReference type="InterPro" id="IPR001841">
    <property type="entry name" value="Znf_RING"/>
</dbReference>
<proteinExistence type="predicted"/>
<evidence type="ECO:0000259" key="17">
    <source>
        <dbReference type="PROSITE" id="PS50089"/>
    </source>
</evidence>
<dbReference type="FunFam" id="3.30.40.10:FF:000187">
    <property type="entry name" value="E3 ubiquitin-protein ligase ATL6"/>
    <property type="match status" value="1"/>
</dbReference>
<comment type="caution">
    <text evidence="18">The sequence shown here is derived from an EMBL/GenBank/DDBJ whole genome shotgun (WGS) entry which is preliminary data.</text>
</comment>
<evidence type="ECO:0000256" key="11">
    <source>
        <dbReference type="ARBA" id="ARBA00022989"/>
    </source>
</evidence>
<evidence type="ECO:0000313" key="18">
    <source>
        <dbReference type="EMBL" id="KAG9450744.1"/>
    </source>
</evidence>
<dbReference type="AlphaFoldDB" id="A0AAV7EQP3"/>
<dbReference type="PROSITE" id="PS50089">
    <property type="entry name" value="ZF_RING_2"/>
    <property type="match status" value="1"/>
</dbReference>
<dbReference type="EC" id="2.3.2.27" evidence="4"/>
<keyword evidence="16" id="KW-0732">Signal</keyword>
<feature type="chain" id="PRO_5043899667" description="RING-type E3 ubiquitin transferase" evidence="16">
    <location>
        <begin position="33"/>
        <end position="311"/>
    </location>
</feature>
<evidence type="ECO:0000256" key="15">
    <source>
        <dbReference type="SAM" id="Phobius"/>
    </source>
</evidence>
<dbReference type="Pfam" id="PF13639">
    <property type="entry name" value="zf-RING_2"/>
    <property type="match status" value="1"/>
</dbReference>
<feature type="region of interest" description="Disordered" evidence="14">
    <location>
        <begin position="243"/>
        <end position="263"/>
    </location>
</feature>
<evidence type="ECO:0000256" key="14">
    <source>
        <dbReference type="SAM" id="MobiDB-lite"/>
    </source>
</evidence>
<feature type="transmembrane region" description="Helical" evidence="15">
    <location>
        <begin position="58"/>
        <end position="77"/>
    </location>
</feature>
<dbReference type="PANTHER" id="PTHR46913">
    <property type="entry name" value="RING-H2 FINGER PROTEIN ATL16"/>
    <property type="match status" value="1"/>
</dbReference>
<reference evidence="18 19" key="1">
    <citation type="submission" date="2021-07" db="EMBL/GenBank/DDBJ databases">
        <title>The Aristolochia fimbriata genome: insights into angiosperm evolution, floral development and chemical biosynthesis.</title>
        <authorList>
            <person name="Jiao Y."/>
        </authorList>
    </citation>
    <scope>NUCLEOTIDE SEQUENCE [LARGE SCALE GENOMIC DNA]</scope>
    <source>
        <strain evidence="18">IBCAS-2021</strain>
        <tissue evidence="18">Leaf</tissue>
    </source>
</reference>
<comment type="catalytic activity">
    <reaction evidence="1">
        <text>S-ubiquitinyl-[E2 ubiquitin-conjugating enzyme]-L-cysteine + [acceptor protein]-L-lysine = [E2 ubiquitin-conjugating enzyme]-L-cysteine + N(6)-ubiquitinyl-[acceptor protein]-L-lysine.</text>
        <dbReference type="EC" id="2.3.2.27"/>
    </reaction>
</comment>